<protein>
    <submittedName>
        <fullName evidence="3">Protein MLP1, putative</fullName>
    </submittedName>
</protein>
<reference evidence="3 4" key="1">
    <citation type="submission" date="2012-10" db="EMBL/GenBank/DDBJ databases">
        <authorList>
            <person name="Zafar N."/>
            <person name="Inman J."/>
            <person name="Hall N."/>
            <person name="Lorenzi H."/>
            <person name="Caler E."/>
        </authorList>
    </citation>
    <scope>NUCLEOTIDE SEQUENCE [LARGE SCALE GENOMIC DNA]</scope>
    <source>
        <strain evidence="3 4">IP1</strain>
    </source>
</reference>
<evidence type="ECO:0000256" key="2">
    <source>
        <dbReference type="SAM" id="MobiDB-lite"/>
    </source>
</evidence>
<evidence type="ECO:0000313" key="4">
    <source>
        <dbReference type="Proteomes" id="UP000014680"/>
    </source>
</evidence>
<evidence type="ECO:0000313" key="3">
    <source>
        <dbReference type="EMBL" id="ELP87637.1"/>
    </source>
</evidence>
<accession>L7FL53</accession>
<evidence type="ECO:0000256" key="1">
    <source>
        <dbReference type="SAM" id="Coils"/>
    </source>
</evidence>
<dbReference type="VEuPathDB" id="AmoebaDB:EIN_146410"/>
<sequence length="2325" mass="271175">MANIVLDKYKLVNTQDPERAYTYLNFANQIFEQKRADIQSAGKEADVEKVKEDATALYHTICVKKAVQVLKGGSPKYKTLKDAMAANNWQYYRIYIGMVKNDFTKELVREENVTVVSLIDEIIKDSPDLEEFIKFYTETNHEEVIENLKKEEAFNNEEKKQINLLNQMKNIYSYDGFAKQLETFKTTCEEMSEEYEKRNISHDEDIKNAEIKLRQFAVESVFKTQFACLKSNLTNHLQRAKNKLTGLETSQKNLELSMNKVIIKSLPESSFMGMKDELLQLKPEAQIIFDMYDEMMGGSTPIIQEVKKVEQKVQTPATTQKVVPKVEPPKVKQTVTPKIEPQKTTPQSVPKDEAPKVSEEFDTKRIAKDFVAQLEKSRFVDESKNLEKFKVARNLNMFVSTYFKVERMLLGFTVAEPNFCALELKSEITDIKPAFSEYFEYFENMSIVDEINEIQSYSEAKATEDVLKKSKDQVLMSRDFLTAMEKVKLFNQEILKDNGKMSKFNMTVKTEEIETKLKNLFLDEFVQQITGSYFTNFTNVLKRGDNAEVLKISGDVDEIFNKRRVDGYEENALMLRNEIENYKKETKTTFRNFDEIKTKSKEMLGYCGMPKTEIHDDNYNLGLYKKEFDFSKYVEKQIESSDTIGKIKPNFVYRNTQKKFVEKSKLKDYIKIVQICDKLWNLSGNVVTFNQNLNILKESYESQKEYFETIDRVKEVEFMIKQMDDILEIQIVMKMFDKMKNIKSLATNLETYTRNGQSQYIEKINTDMRNALSQQVILEKTPEDYKETILKYSSCWELLFNTKSDDEIQQLKENIEDTKAIEKIKSTVKNTMQRLKGNFSIDVIKDGIAKLDETTENENELLQKFDLNFESERKTLEQSITGVIIRNCQKTLIDEIRKYFLKLQPKNTKDSYVPSITINYIKELLMQNLTFSESPNENDTKILAAAKAIGDIFCTEISGVPSAIANSYEKIVTQNAQLYLLFEFVELYRSSKRIVINGTLITNNENDTPNTFDEILDSLYSKEMFIYITESESGVLSYIKLNEMKRILENNTDILKEKGVFSQLEQMVATCEEKVKKNISKVLCEWYLVFVGQPIKQAEAAKFAFDSSKFTEKLNEAKENMNGQVNGVDGLYFVDYLDEMKNTNSSVCEIAQLYDDNVKNEGGHTILVKNREKANDNNKLYGAYITNIENSLHSNPVKAREYYLEAQKIYTQNKKLFDEAEYFYESDLVELDKTIEEACFSLIVSKAEYASEWMYTFNDEVAQECESKKVRIGFKNVTETLALIENETYYPFSCNTLRDRLVQTNPKYEEVFNFVETTQPQLDAICERLDSINLKKKIERDRLKKEKREKEEAEEAERQLMAMKVLEKNNEGLYLENLANFLEREFSHESPSFIHPYSKIAVIVKQAYLFTKTFVSVDNKDILRIKSLYENINKITLENNFSFDEIILLLGAESATYYSENRYSDQHDIFNNTIHKTKFEKIIKLLENNKRDTKELKKKFMLARSKDKKPEEIEKENALMDYREINFQSHFKNYFTEDNEDENPEMVTLMKKYFNFCYNGNYTFTDKNIEIVNHLKKDFLEKLETVFGLQEEGYYDEAKNSLKDALIAKINLVEFLDFENITNDDEKLFKTSEFILKMKKILYSLGVAFEFFDLKYSDLPKVLQDEIKLYNSVMMIKACSVVQYVKFMNTLDNVHQVYLNYNNNLVLKLQSVIRTLATQDYDITHDPIVTEYVRQSMTETVVDKNNLVLYESESKYTENMLNMYKPILSDGVSLTSSKNKLFTLNAVSQFLLSNYAFFDEVTEFSRNVNATLLNKENFGFIPNIFNLITSTVAIVNRTPQSDVSFIKSYNYSYKYKSHFTEEIESLEKMEEKMSYNYRVLLINTNYSIVNYLLCKNWSSQYEYNILMINTETDGYSKPNFDFKANDDYVNETHMKWIFDNFGMNSNKRNYEIQLKSCVNAISGIISFAGYQLDRPKVFPSLNYFGAAVPICKYTEHLSTHEVENKINSSVFVETFKDHLNWLLTQKNLYEQNSIMSNAIFDLLKTRVTKCFEEICLPPLNILKTNYEKKRYDQFVGIYADCVTLSGNDESFEVTKTPSGFEVKAKLPGNAIGNHLTFKYIFNKMYDKMNLVFDHGKCVKNENNVFVWTYKDYKAFDHTEELNHQFDQKDINLPKDLIVMISYIGKMEIHYPLIEQKVQDDINNERMMEENDRIREMQRRDTERLLWEHKISANVKAVKRSRGCCCQDGKCCCDFKCKCGAEGKCEYCCCCKEGKCQCKTFATGMTITCECCCEGCKCTCECKCGEKKVCQCQKEASSGCYCGKTC</sequence>
<dbReference type="EMBL" id="KB206843">
    <property type="protein sequence ID" value="ELP87637.1"/>
    <property type="molecule type" value="Genomic_DNA"/>
</dbReference>
<gene>
    <name evidence="3" type="ORF">EIN_146410</name>
</gene>
<dbReference type="Proteomes" id="UP000014680">
    <property type="component" value="Unassembled WGS sequence"/>
</dbReference>
<dbReference type="RefSeq" id="XP_004254408.1">
    <property type="nucleotide sequence ID" value="XM_004254360.1"/>
</dbReference>
<keyword evidence="4" id="KW-1185">Reference proteome</keyword>
<name>L7FL53_ENTIV</name>
<feature type="region of interest" description="Disordered" evidence="2">
    <location>
        <begin position="332"/>
        <end position="358"/>
    </location>
</feature>
<dbReference type="GeneID" id="14886587"/>
<keyword evidence="1" id="KW-0175">Coiled coil</keyword>
<proteinExistence type="predicted"/>
<feature type="coiled-coil region" evidence="1">
    <location>
        <begin position="1329"/>
        <end position="1366"/>
    </location>
</feature>
<feature type="coiled-coil region" evidence="1">
    <location>
        <begin position="192"/>
        <end position="257"/>
    </location>
</feature>
<organism evidence="3 4">
    <name type="scientific">Entamoeba invadens IP1</name>
    <dbReference type="NCBI Taxonomy" id="370355"/>
    <lineage>
        <taxon>Eukaryota</taxon>
        <taxon>Amoebozoa</taxon>
        <taxon>Evosea</taxon>
        <taxon>Archamoebae</taxon>
        <taxon>Mastigamoebida</taxon>
        <taxon>Entamoebidae</taxon>
        <taxon>Entamoeba</taxon>
    </lineage>
</organism>
<dbReference type="KEGG" id="eiv:EIN_146410"/>